<dbReference type="Proteomes" id="UP000499080">
    <property type="component" value="Unassembled WGS sequence"/>
</dbReference>
<comment type="caution">
    <text evidence="2">The sequence shown here is derived from an EMBL/GenBank/DDBJ whole genome shotgun (WGS) entry which is preliminary data.</text>
</comment>
<name>A0A4Y2CVP8_ARAVE</name>
<accession>A0A4Y2CVP8</accession>
<protein>
    <submittedName>
        <fullName evidence="2">Uncharacterized protein</fullName>
    </submittedName>
</protein>
<reference evidence="2 3" key="1">
    <citation type="journal article" date="2019" name="Sci. Rep.">
        <title>Orb-weaving spider Araneus ventricosus genome elucidates the spidroin gene catalogue.</title>
        <authorList>
            <person name="Kono N."/>
            <person name="Nakamura H."/>
            <person name="Ohtoshi R."/>
            <person name="Moran D.A.P."/>
            <person name="Shinohara A."/>
            <person name="Yoshida Y."/>
            <person name="Fujiwara M."/>
            <person name="Mori M."/>
            <person name="Tomita M."/>
            <person name="Arakawa K."/>
        </authorList>
    </citation>
    <scope>NUCLEOTIDE SEQUENCE [LARGE SCALE GENOMIC DNA]</scope>
</reference>
<feature type="compositionally biased region" description="Basic and acidic residues" evidence="1">
    <location>
        <begin position="113"/>
        <end position="123"/>
    </location>
</feature>
<proteinExistence type="predicted"/>
<organism evidence="2 3">
    <name type="scientific">Araneus ventricosus</name>
    <name type="common">Orbweaver spider</name>
    <name type="synonym">Epeira ventricosa</name>
    <dbReference type="NCBI Taxonomy" id="182803"/>
    <lineage>
        <taxon>Eukaryota</taxon>
        <taxon>Metazoa</taxon>
        <taxon>Ecdysozoa</taxon>
        <taxon>Arthropoda</taxon>
        <taxon>Chelicerata</taxon>
        <taxon>Arachnida</taxon>
        <taxon>Araneae</taxon>
        <taxon>Araneomorphae</taxon>
        <taxon>Entelegynae</taxon>
        <taxon>Araneoidea</taxon>
        <taxon>Araneidae</taxon>
        <taxon>Araneus</taxon>
    </lineage>
</organism>
<gene>
    <name evidence="2" type="ORF">AVEN_71464_1</name>
</gene>
<feature type="compositionally biased region" description="Low complexity" evidence="1">
    <location>
        <begin position="103"/>
        <end position="112"/>
    </location>
</feature>
<dbReference type="EMBL" id="BGPR01000250">
    <property type="protein sequence ID" value="GBM08026.1"/>
    <property type="molecule type" value="Genomic_DNA"/>
</dbReference>
<evidence type="ECO:0000313" key="3">
    <source>
        <dbReference type="Proteomes" id="UP000499080"/>
    </source>
</evidence>
<dbReference type="AlphaFoldDB" id="A0A4Y2CVP8"/>
<evidence type="ECO:0000256" key="1">
    <source>
        <dbReference type="SAM" id="MobiDB-lite"/>
    </source>
</evidence>
<evidence type="ECO:0000313" key="2">
    <source>
        <dbReference type="EMBL" id="GBM08026.1"/>
    </source>
</evidence>
<keyword evidence="3" id="KW-1185">Reference proteome</keyword>
<feature type="region of interest" description="Disordered" evidence="1">
    <location>
        <begin position="45"/>
        <end position="145"/>
    </location>
</feature>
<sequence>MAVKYHLDSITPEILNEGKNLDKICIDDMANFDLAKSLSQRLTVKGPRWPSGKASTQGPDGRRPETRFHRRSAVYGARSPPNHTQWPNALPLVRRGSLERRVPSQASSSSSDRGSKLRDDTFRPQHYPHNGLVSGTRGEGSRNQEEEDDTFRFIVLIQLYHSRDIYGLREMFVSHYDVYE</sequence>